<reference evidence="1" key="1">
    <citation type="journal article" date="2020" name="Stud. Mycol.">
        <title>101 Dothideomycetes genomes: a test case for predicting lifestyles and emergence of pathogens.</title>
        <authorList>
            <person name="Haridas S."/>
            <person name="Albert R."/>
            <person name="Binder M."/>
            <person name="Bloem J."/>
            <person name="Labutti K."/>
            <person name="Salamov A."/>
            <person name="Andreopoulos B."/>
            <person name="Baker S."/>
            <person name="Barry K."/>
            <person name="Bills G."/>
            <person name="Bluhm B."/>
            <person name="Cannon C."/>
            <person name="Castanera R."/>
            <person name="Culley D."/>
            <person name="Daum C."/>
            <person name="Ezra D."/>
            <person name="Gonzalez J."/>
            <person name="Henrissat B."/>
            <person name="Kuo A."/>
            <person name="Liang C."/>
            <person name="Lipzen A."/>
            <person name="Lutzoni F."/>
            <person name="Magnuson J."/>
            <person name="Mondo S."/>
            <person name="Nolan M."/>
            <person name="Ohm R."/>
            <person name="Pangilinan J."/>
            <person name="Park H.-J."/>
            <person name="Ramirez L."/>
            <person name="Alfaro M."/>
            <person name="Sun H."/>
            <person name="Tritt A."/>
            <person name="Yoshinaga Y."/>
            <person name="Zwiers L.-H."/>
            <person name="Turgeon B."/>
            <person name="Goodwin S."/>
            <person name="Spatafora J."/>
            <person name="Crous P."/>
            <person name="Grigoriev I."/>
        </authorList>
    </citation>
    <scope>NUCLEOTIDE SEQUENCE</scope>
    <source>
        <strain evidence="1">CBS 269.34</strain>
    </source>
</reference>
<dbReference type="SUPFAM" id="SSF51197">
    <property type="entry name" value="Clavaminate synthase-like"/>
    <property type="match status" value="1"/>
</dbReference>
<dbReference type="EMBL" id="MU004199">
    <property type="protein sequence ID" value="KAF2489096.1"/>
    <property type="molecule type" value="Genomic_DNA"/>
</dbReference>
<dbReference type="Proteomes" id="UP000799750">
    <property type="component" value="Unassembled WGS sequence"/>
</dbReference>
<dbReference type="Pfam" id="PF07350">
    <property type="entry name" value="Gig2-like"/>
    <property type="match status" value="1"/>
</dbReference>
<dbReference type="PANTHER" id="PTHR30613">
    <property type="entry name" value="UNCHARACTERIZED PROTEIN YBIU-RELATED"/>
    <property type="match status" value="1"/>
</dbReference>
<dbReference type="Gene3D" id="2.60.120.330">
    <property type="entry name" value="B-lactam Antibiotic, Isopenicillin N Synthase, Chain"/>
    <property type="match status" value="1"/>
</dbReference>
<dbReference type="InterPro" id="IPR027443">
    <property type="entry name" value="IPNS-like_sf"/>
</dbReference>
<protein>
    <submittedName>
        <fullName evidence="1">DUF1479-domain-containing protein</fullName>
    </submittedName>
</protein>
<name>A0A6A6QAT3_9PEZI</name>
<evidence type="ECO:0000313" key="2">
    <source>
        <dbReference type="Proteomes" id="UP000799750"/>
    </source>
</evidence>
<accession>A0A6A6QAT3</accession>
<evidence type="ECO:0000313" key="1">
    <source>
        <dbReference type="EMBL" id="KAF2489096.1"/>
    </source>
</evidence>
<dbReference type="PANTHER" id="PTHR30613:SF1">
    <property type="entry name" value="DUF1479 DOMAIN PROTEIN (AFU_ORTHOLOGUE AFUA_5G09280)"/>
    <property type="match status" value="1"/>
</dbReference>
<dbReference type="InterPro" id="IPR010856">
    <property type="entry name" value="Gig2-like"/>
</dbReference>
<keyword evidence="2" id="KW-1185">Reference proteome</keyword>
<dbReference type="OrthoDB" id="8249012at2759"/>
<sequence length="438" mass="48859">MPGLTTEWPAWKEYVLDKKVAEIYDADGDYGAAKKAIIAEYGENALRKSWVKTCAALEKVTAELEEKGNAVIPILNIQDVLSGSVSEDAKSEIRRVGCFVVKGVIPKSEVDAQFANLKTFVATNKSLIKGWPDDPPSILNLYNSTPQNALRTHPNQIALMRWINNLWHWTPDPDVSADPLLYVDGVRIRPPKSQFLGLGPHVDAGSLCRWADPDYRRTYAKIFGGAPEEHDCYDLDARKDANQMLYPGDGQSTVLRAFQGWTALTRTAPREGTIRLFPNVKWQVAYVLLRPFFSPPADSGKVMDAEAWTFDAEGSWFPGTFKNDSQYLSATSHPHLRLRETLVHAPAIEAGDTVWWHADMCHAVDAEHIGTEDASVTYIAATPTTRINKEYMQRQYAKMVKGMPPPDFEHGGSDETKLEGFEGFAINPEVMKELMAST</sequence>
<proteinExistence type="predicted"/>
<organism evidence="1 2">
    <name type="scientific">Lophium mytilinum</name>
    <dbReference type="NCBI Taxonomy" id="390894"/>
    <lineage>
        <taxon>Eukaryota</taxon>
        <taxon>Fungi</taxon>
        <taxon>Dikarya</taxon>
        <taxon>Ascomycota</taxon>
        <taxon>Pezizomycotina</taxon>
        <taxon>Dothideomycetes</taxon>
        <taxon>Pleosporomycetidae</taxon>
        <taxon>Mytilinidiales</taxon>
        <taxon>Mytilinidiaceae</taxon>
        <taxon>Lophium</taxon>
    </lineage>
</organism>
<gene>
    <name evidence="1" type="ORF">BU16DRAFT_597875</name>
</gene>
<dbReference type="AlphaFoldDB" id="A0A6A6QAT3"/>